<dbReference type="Pfam" id="PF00001">
    <property type="entry name" value="7tm_1"/>
    <property type="match status" value="1"/>
</dbReference>
<protein>
    <recommendedName>
        <fullName evidence="6">G-protein coupled receptors family 1 profile domain-containing protein</fullName>
    </recommendedName>
</protein>
<feature type="transmembrane region" description="Helical" evidence="5">
    <location>
        <begin position="149"/>
        <end position="170"/>
    </location>
</feature>
<dbReference type="GO" id="GO:0004930">
    <property type="term" value="F:G protein-coupled receptor activity"/>
    <property type="evidence" value="ECO:0007669"/>
    <property type="project" value="InterPro"/>
</dbReference>
<evidence type="ECO:0000259" key="6">
    <source>
        <dbReference type="PROSITE" id="PS50262"/>
    </source>
</evidence>
<dbReference type="OrthoDB" id="8856247at2759"/>
<evidence type="ECO:0000313" key="8">
    <source>
        <dbReference type="Proteomes" id="UP001152622"/>
    </source>
</evidence>
<accession>A0A9Q1JE17</accession>
<organism evidence="7 8">
    <name type="scientific">Synaphobranchus kaupii</name>
    <name type="common">Kaup's arrowtooth eel</name>
    <dbReference type="NCBI Taxonomy" id="118154"/>
    <lineage>
        <taxon>Eukaryota</taxon>
        <taxon>Metazoa</taxon>
        <taxon>Chordata</taxon>
        <taxon>Craniata</taxon>
        <taxon>Vertebrata</taxon>
        <taxon>Euteleostomi</taxon>
        <taxon>Actinopterygii</taxon>
        <taxon>Neopterygii</taxon>
        <taxon>Teleostei</taxon>
        <taxon>Anguilliformes</taxon>
        <taxon>Synaphobranchidae</taxon>
        <taxon>Synaphobranchus</taxon>
    </lineage>
</organism>
<feature type="transmembrane region" description="Helical" evidence="5">
    <location>
        <begin position="47"/>
        <end position="70"/>
    </location>
</feature>
<dbReference type="InterPro" id="IPR017452">
    <property type="entry name" value="GPCR_Rhodpsn_7TM"/>
</dbReference>
<dbReference type="PROSITE" id="PS50262">
    <property type="entry name" value="G_PROTEIN_RECEP_F1_2"/>
    <property type="match status" value="1"/>
</dbReference>
<feature type="transmembrane region" description="Helical" evidence="5">
    <location>
        <begin position="91"/>
        <end position="110"/>
    </location>
</feature>
<dbReference type="EMBL" id="JAINUF010000001">
    <property type="protein sequence ID" value="KAJ8383231.1"/>
    <property type="molecule type" value="Genomic_DNA"/>
</dbReference>
<keyword evidence="3 5" id="KW-1133">Transmembrane helix</keyword>
<dbReference type="GO" id="GO:0016020">
    <property type="term" value="C:membrane"/>
    <property type="evidence" value="ECO:0007669"/>
    <property type="project" value="UniProtKB-SubCell"/>
</dbReference>
<dbReference type="PANTHER" id="PTHR26451">
    <property type="entry name" value="G_PROTEIN_RECEP_F1_2 DOMAIN-CONTAINING PROTEIN"/>
    <property type="match status" value="1"/>
</dbReference>
<feature type="transmembrane region" description="Helical" evidence="5">
    <location>
        <begin position="182"/>
        <end position="206"/>
    </location>
</feature>
<dbReference type="Gene3D" id="1.20.1070.10">
    <property type="entry name" value="Rhodopsin 7-helix transmembrane proteins"/>
    <property type="match status" value="1"/>
</dbReference>
<dbReference type="SUPFAM" id="SSF81321">
    <property type="entry name" value="Family A G protein-coupled receptor-like"/>
    <property type="match status" value="1"/>
</dbReference>
<evidence type="ECO:0000313" key="7">
    <source>
        <dbReference type="EMBL" id="KAJ8383231.1"/>
    </source>
</evidence>
<comment type="caution">
    <text evidence="7">The sequence shown here is derived from an EMBL/GenBank/DDBJ whole genome shotgun (WGS) entry which is preliminary data.</text>
</comment>
<feature type="domain" description="G-protein coupled receptors family 1 profile" evidence="6">
    <location>
        <begin position="1"/>
        <end position="244"/>
    </location>
</feature>
<feature type="transmembrane region" description="Helical" evidence="5">
    <location>
        <begin position="226"/>
        <end position="246"/>
    </location>
</feature>
<evidence type="ECO:0000256" key="5">
    <source>
        <dbReference type="SAM" id="Phobius"/>
    </source>
</evidence>
<evidence type="ECO:0000256" key="1">
    <source>
        <dbReference type="ARBA" id="ARBA00004370"/>
    </source>
</evidence>
<dbReference type="InterPro" id="IPR052921">
    <property type="entry name" value="GPCR1_Superfamily_Member"/>
</dbReference>
<evidence type="ECO:0000256" key="4">
    <source>
        <dbReference type="ARBA" id="ARBA00023136"/>
    </source>
</evidence>
<keyword evidence="2 5" id="KW-0812">Transmembrane</keyword>
<proteinExistence type="predicted"/>
<dbReference type="InterPro" id="IPR000276">
    <property type="entry name" value="GPCR_Rhodpsn"/>
</dbReference>
<keyword evidence="4 5" id="KW-0472">Membrane</keyword>
<dbReference type="GO" id="GO:0004984">
    <property type="term" value="F:olfactory receptor activity"/>
    <property type="evidence" value="ECO:0007669"/>
    <property type="project" value="TreeGrafter"/>
</dbReference>
<dbReference type="AlphaFoldDB" id="A0A9Q1JE17"/>
<keyword evidence="8" id="KW-1185">Reference proteome</keyword>
<dbReference type="PANTHER" id="PTHR26451:SF991">
    <property type="entry name" value="ODORANT RECEPTOR"/>
    <property type="match status" value="1"/>
</dbReference>
<evidence type="ECO:0000256" key="2">
    <source>
        <dbReference type="ARBA" id="ARBA00022692"/>
    </source>
</evidence>
<dbReference type="CDD" id="cd00637">
    <property type="entry name" value="7tm_classA_rhodopsin-like"/>
    <property type="match status" value="1"/>
</dbReference>
<name>A0A9Q1JE17_SYNKA</name>
<evidence type="ECO:0000256" key="3">
    <source>
        <dbReference type="ARBA" id="ARBA00022989"/>
    </source>
</evidence>
<comment type="subcellular location">
    <subcellularLocation>
        <location evidence="1">Membrane</location>
    </subcellularLocation>
</comment>
<reference evidence="7" key="1">
    <citation type="journal article" date="2023" name="Science">
        <title>Genome structures resolve the early diversification of teleost fishes.</title>
        <authorList>
            <person name="Parey E."/>
            <person name="Louis A."/>
            <person name="Montfort J."/>
            <person name="Bouchez O."/>
            <person name="Roques C."/>
            <person name="Iampietro C."/>
            <person name="Lluch J."/>
            <person name="Castinel A."/>
            <person name="Donnadieu C."/>
            <person name="Desvignes T."/>
            <person name="Floi Bucao C."/>
            <person name="Jouanno E."/>
            <person name="Wen M."/>
            <person name="Mejri S."/>
            <person name="Dirks R."/>
            <person name="Jansen H."/>
            <person name="Henkel C."/>
            <person name="Chen W.J."/>
            <person name="Zahm M."/>
            <person name="Cabau C."/>
            <person name="Klopp C."/>
            <person name="Thompson A.W."/>
            <person name="Robinson-Rechavi M."/>
            <person name="Braasch I."/>
            <person name="Lecointre G."/>
            <person name="Bobe J."/>
            <person name="Postlethwait J.H."/>
            <person name="Berthelot C."/>
            <person name="Roest Crollius H."/>
            <person name="Guiguen Y."/>
        </authorList>
    </citation>
    <scope>NUCLEOTIDE SEQUENCE</scope>
    <source>
        <strain evidence="7">WJC10195</strain>
    </source>
</reference>
<sequence>MLHTLASHRQFWESPRYILFSYMLINDTLLVLCSILLFVLFLAQFRLSIIVCMSLIFVATVTFLNTPFILATMSLERYVAIFYPLRRPAAWRADCIWAVILPTLLISFMIPTIELCLGKQYPGTSAFTTMVLCRSKDINNSPLLMLIKISLYGFFFVAVALTILFTYIRILLEARKMRQDQAVGKALHTVLLHGLQLLLCIMTFTQPATEQAHVVRVPWLREQIPFFNYFFFALLPRFLSPVIYGLRDETLRAHMKRAILCSSPEITPQQMVEVLLVEVSQRAAGRSS</sequence>
<dbReference type="FunFam" id="1.20.1070.10:FF:000096">
    <property type="entry name" value="Odorant receptor 131-2"/>
    <property type="match status" value="1"/>
</dbReference>
<feature type="transmembrane region" description="Helical" evidence="5">
    <location>
        <begin position="20"/>
        <end position="41"/>
    </location>
</feature>
<gene>
    <name evidence="7" type="ORF">SKAU_G00040090</name>
</gene>
<dbReference type="Proteomes" id="UP001152622">
    <property type="component" value="Chromosome 1"/>
</dbReference>
<dbReference type="GO" id="GO:0005549">
    <property type="term" value="F:odorant binding"/>
    <property type="evidence" value="ECO:0007669"/>
    <property type="project" value="TreeGrafter"/>
</dbReference>